<organism evidence="3">
    <name type="scientific">Dunaliella tertiolecta</name>
    <name type="common">Green alga</name>
    <dbReference type="NCBI Taxonomy" id="3047"/>
    <lineage>
        <taxon>Eukaryota</taxon>
        <taxon>Viridiplantae</taxon>
        <taxon>Chlorophyta</taxon>
        <taxon>core chlorophytes</taxon>
        <taxon>Chlorophyceae</taxon>
        <taxon>CS clade</taxon>
        <taxon>Chlamydomonadales</taxon>
        <taxon>Dunaliellaceae</taxon>
        <taxon>Dunaliella</taxon>
    </lineage>
</organism>
<feature type="signal peptide" evidence="2">
    <location>
        <begin position="1"/>
        <end position="22"/>
    </location>
</feature>
<proteinExistence type="predicted"/>
<keyword evidence="1" id="KW-0472">Membrane</keyword>
<reference evidence="3" key="1">
    <citation type="submission" date="2021-01" db="EMBL/GenBank/DDBJ databases">
        <authorList>
            <person name="Corre E."/>
            <person name="Pelletier E."/>
            <person name="Niang G."/>
            <person name="Scheremetjew M."/>
            <person name="Finn R."/>
            <person name="Kale V."/>
            <person name="Holt S."/>
            <person name="Cochrane G."/>
            <person name="Meng A."/>
            <person name="Brown T."/>
            <person name="Cohen L."/>
        </authorList>
    </citation>
    <scope>NUCLEOTIDE SEQUENCE</scope>
    <source>
        <strain evidence="3">CCMP1320</strain>
    </source>
</reference>
<evidence type="ECO:0008006" key="4">
    <source>
        <dbReference type="Google" id="ProtNLM"/>
    </source>
</evidence>
<feature type="chain" id="PRO_5031363904" description="Transmembrane protein" evidence="2">
    <location>
        <begin position="23"/>
        <end position="845"/>
    </location>
</feature>
<evidence type="ECO:0000256" key="2">
    <source>
        <dbReference type="SAM" id="SignalP"/>
    </source>
</evidence>
<keyword evidence="2" id="KW-0732">Signal</keyword>
<protein>
    <recommendedName>
        <fullName evidence="4">Transmembrane protein</fullName>
    </recommendedName>
</protein>
<evidence type="ECO:0000313" key="3">
    <source>
        <dbReference type="EMBL" id="CAE0490072.1"/>
    </source>
</evidence>
<accession>A0A7S3QRF9</accession>
<dbReference type="EMBL" id="HBIP01009338">
    <property type="protein sequence ID" value="CAE0490072.1"/>
    <property type="molecule type" value="Transcribed_RNA"/>
</dbReference>
<keyword evidence="1" id="KW-0812">Transmembrane</keyword>
<feature type="transmembrane region" description="Helical" evidence="1">
    <location>
        <begin position="782"/>
        <end position="805"/>
    </location>
</feature>
<sequence length="845" mass="93101">MPRLLVLAVLLCCSLLCKPLLALEECPCWAEPDSTTGECSDKQLPLVYSSREFAETYTQCVDRVTYDAEYGALQASLCWNRACLPERFQSQTVTAELNLGADELEDMSEGNYTSNFKGQPSLDGIRLRTSVSAFKQREQGVEEVSVQGDNATFTVPEGGLTRLKIAWEWPSQLNASAAGSNQAFVVMRNSSLSNVPLTWPGLPNSGAARNLSSIDLCASVQAVGLETSGKSCGKGKIELWVTRANTGFVGVNPNNLRPATENVAALMCVDPPKYDRYTQLLEWGFAWDFDCWESRAVPFVFQMGEVPSNGDIRNSGLDGLGMPTNARMKLLTRGDQVYRMRGEESPLPSLIPFFSVRKVNTPYFDGFGGFETFIVTNDDFTFHFPKDGITSFALSSQIWGPYENATPGEVKYLGLVTVPGTDMGGISKLKDKHTIIDYNVTYAIKGQRLDEEMPWASVLGVRASVQAVGWGITVPVLLRNRRVLPSCDDEDVDTFLQRLANVTAIERSHLNATCLELPPGQAIGYTEHLLGDTVEPSYTVEVPNMGGQPSLKRCTDARLGLNITYNTLLPLEVRPGPESTQGPSESELGRPYIPPSDTAEAVLPIGASSAKTSRAKSALKLKPEDMPQVHPIKETEGKKRRLLLQDGNTQSPPIQIEARLQQAALNMSALFIEEEFGGSEQYCVYPTGIVSTLVMVKDSILRSKKVAEEGGTPVIPREGDRIIIGNQKKMERICKSTIDAAVERLEVFLGQEKPVDVDVVHMIHCYGETNCVDCWPYEVLEVYQIVLIVCAFCLSVIVILGVRAYMVMSVANLNKTLRPGYLNDEGTIERLIREQEELDYDDLVD</sequence>
<evidence type="ECO:0000256" key="1">
    <source>
        <dbReference type="SAM" id="Phobius"/>
    </source>
</evidence>
<dbReference type="AlphaFoldDB" id="A0A7S3QRF9"/>
<gene>
    <name evidence="3" type="ORF">DTER00134_LOCUS5143</name>
</gene>
<name>A0A7S3QRF9_DUNTE</name>
<keyword evidence="1" id="KW-1133">Transmembrane helix</keyword>